<dbReference type="Proteomes" id="UP000198211">
    <property type="component" value="Unassembled WGS sequence"/>
</dbReference>
<evidence type="ECO:0000313" key="3">
    <source>
        <dbReference type="EMBL" id="OWZ02726.1"/>
    </source>
</evidence>
<feature type="transmembrane region" description="Helical" evidence="1">
    <location>
        <begin position="123"/>
        <end position="144"/>
    </location>
</feature>
<accession>A0A225VAK1</accession>
<comment type="caution">
    <text evidence="3">The sequence shown here is derived from an EMBL/GenBank/DDBJ whole genome shotgun (WGS) entry which is preliminary data.</text>
</comment>
<name>A0A225VAK1_9STRA</name>
<evidence type="ECO:0000313" key="4">
    <source>
        <dbReference type="Proteomes" id="UP000198211"/>
    </source>
</evidence>
<dbReference type="InterPro" id="IPR032675">
    <property type="entry name" value="LRR_dom_sf"/>
</dbReference>
<evidence type="ECO:0000256" key="1">
    <source>
        <dbReference type="SAM" id="Phobius"/>
    </source>
</evidence>
<feature type="transmembrane region" description="Helical" evidence="1">
    <location>
        <begin position="273"/>
        <end position="298"/>
    </location>
</feature>
<keyword evidence="1" id="KW-1133">Transmembrane helix</keyword>
<dbReference type="OrthoDB" id="120755at2759"/>
<proteinExistence type="predicted"/>
<reference evidence="4" key="1">
    <citation type="submission" date="2017-03" db="EMBL/GenBank/DDBJ databases">
        <title>Phytopthora megakarya and P. palmivora, two closely related causual agents of cacao black pod achieved similar genome size and gene model numbers by different mechanisms.</title>
        <authorList>
            <person name="Ali S."/>
            <person name="Shao J."/>
            <person name="Larry D.J."/>
            <person name="Kronmiller B."/>
            <person name="Shen D."/>
            <person name="Strem M.D."/>
            <person name="Melnick R.L."/>
            <person name="Guiltinan M.J."/>
            <person name="Tyler B.M."/>
            <person name="Meinhardt L.W."/>
            <person name="Bailey B.A."/>
        </authorList>
    </citation>
    <scope>NUCLEOTIDE SEQUENCE [LARGE SCALE GENOMIC DNA]</scope>
    <source>
        <strain evidence="4">zdho120</strain>
    </source>
</reference>
<organism evidence="3 4">
    <name type="scientific">Phytophthora megakarya</name>
    <dbReference type="NCBI Taxonomy" id="4795"/>
    <lineage>
        <taxon>Eukaryota</taxon>
        <taxon>Sar</taxon>
        <taxon>Stramenopiles</taxon>
        <taxon>Oomycota</taxon>
        <taxon>Peronosporomycetes</taxon>
        <taxon>Peronosporales</taxon>
        <taxon>Peronosporaceae</taxon>
        <taxon>Phytophthora</taxon>
    </lineage>
</organism>
<dbReference type="AlphaFoldDB" id="A0A225VAK1"/>
<feature type="transmembrane region" description="Helical" evidence="1">
    <location>
        <begin position="238"/>
        <end position="261"/>
    </location>
</feature>
<dbReference type="Gene3D" id="3.80.10.10">
    <property type="entry name" value="Ribonuclease Inhibitor"/>
    <property type="match status" value="1"/>
</dbReference>
<dbReference type="InterPro" id="IPR058256">
    <property type="entry name" value="WLGC"/>
</dbReference>
<feature type="transmembrane region" description="Helical" evidence="1">
    <location>
        <begin position="351"/>
        <end position="373"/>
    </location>
</feature>
<keyword evidence="4" id="KW-1185">Reference proteome</keyword>
<feature type="domain" description="WLGC" evidence="2">
    <location>
        <begin position="710"/>
        <end position="777"/>
    </location>
</feature>
<keyword evidence="1" id="KW-0472">Membrane</keyword>
<dbReference type="Pfam" id="PF26605">
    <property type="entry name" value="WLGC"/>
    <property type="match status" value="1"/>
</dbReference>
<evidence type="ECO:0000259" key="2">
    <source>
        <dbReference type="Pfam" id="PF26605"/>
    </source>
</evidence>
<dbReference type="EMBL" id="NBNE01005978">
    <property type="protein sequence ID" value="OWZ02726.1"/>
    <property type="molecule type" value="Genomic_DNA"/>
</dbReference>
<protein>
    <submittedName>
        <fullName evidence="3">Putative membrane protein</fullName>
    </submittedName>
</protein>
<feature type="transmembrane region" description="Helical" evidence="1">
    <location>
        <begin position="64"/>
        <end position="92"/>
    </location>
</feature>
<keyword evidence="1" id="KW-0812">Transmembrane</keyword>
<dbReference type="SUPFAM" id="SSF52058">
    <property type="entry name" value="L domain-like"/>
    <property type="match status" value="1"/>
</dbReference>
<sequence>MWSVNVDSVDSIDFGSYSPSTWPTKVPQDEPQVNTNQIVPESLIPQDKPLVSPIIRPCASFRDIFGVFGPVLVVIVIISIIWTTWLVVLAIAPNSTANYLMDTTAFDDGQFWLIVDPDFKLKILGVIGLVAVDVCYLYIFLNLVSSRICSSKSNGSWRWKFTFVFCDRISACWSDITGIRGKYRKYWVSIMKTTHFYRATDCLVMFIGHTQNVSLKCVDLVMQTIMLCQLLQDGSSTILVMGYAIFLCANSFSVAVTILLGNSEMDKISTNTFYFVVLSSFDLVAAVLYPILVLLYSANNFDFDRKLFSVNLEILPPGSFERNARLFVDPAERALFVTSLNSLRILSFTDLFLRLSMNFAFCVRFISVINLMVNTAKKENGRLSTWESLGELFVMQRRVPRPYAALFLVFGVGAVVYAHKCINASQSACAPYAECVVHAYQWRTGDICPCRTLVDVYRTPQTFLEWSEPVDVYDNVKALSQSGMLHNLQLINRALTRWPEELQKCKDLQSISLIYTETEWFPEWAKSWNNLQFLHIEGKQLRPSLTELPDGLFDNMPFLQMIHLGVHPVLPRIPALDGTPNLRSLTLAGLYIVTELPSFEYAPEIQRLTLSYMESLQTIPDLSPLKNLISFVILSICPVCCNGFISTCNSTDWFCLGKPDIQVSQSACLDENAPHASAVSQSIFKEFAPSVCIRSGFDVAETVDLLSEAQIAICDGVLYRRCEFPPHSGKFGICMNNRLQALMCVVNQDYIRLREVQIQRNVGPPCDVREEAWLGCHG</sequence>
<gene>
    <name evidence="3" type="ORF">PHMEG_00025666</name>
</gene>